<dbReference type="GeneID" id="13179689"/>
<evidence type="ECO:0000313" key="3">
    <source>
        <dbReference type="WormBase" id="C45E1.5"/>
    </source>
</evidence>
<dbReference type="InParanoid" id="D4YW58"/>
<dbReference type="HOGENOM" id="CLU_171307_0_0_1"/>
<dbReference type="AlphaFoldDB" id="D4YW58"/>
<reference evidence="1 2" key="1">
    <citation type="journal article" date="1998" name="Science">
        <title>Genome sequence of the nematode C. elegans: a platform for investigating biology.</title>
        <authorList>
            <consortium name="The C. elegans sequencing consortium"/>
            <person name="Sulson J.E."/>
            <person name="Waterston R."/>
        </authorList>
    </citation>
    <scope>NUCLEOTIDE SEQUENCE [LARGE SCALE GENOMIC DNA]</scope>
    <source>
        <strain evidence="1 2">Bristol N2</strain>
    </source>
</reference>
<dbReference type="KEGG" id="cel:CELE_C45E1.5"/>
<accession>D4YW58</accession>
<dbReference type="Proteomes" id="UP000001940">
    <property type="component" value="Chromosome I"/>
</dbReference>
<evidence type="ECO:0000313" key="1">
    <source>
        <dbReference type="EMBL" id="CCD67354.1"/>
    </source>
</evidence>
<dbReference type="PaxDb" id="6239-C45E1.5"/>
<protein>
    <submittedName>
        <fullName evidence="1">FBA_2 domain-containing protein</fullName>
    </submittedName>
</protein>
<dbReference type="EMBL" id="BX284601">
    <property type="protein sequence ID" value="CCD67354.1"/>
    <property type="molecule type" value="Genomic_DNA"/>
</dbReference>
<keyword evidence="2" id="KW-1185">Reference proteome</keyword>
<dbReference type="Bgee" id="WBGene00195056">
    <property type="expression patterns" value="Expressed in larva and 1 other cell type or tissue"/>
</dbReference>
<dbReference type="OrthoDB" id="5797458at2759"/>
<dbReference type="WormBase" id="C45E1.5">
    <property type="protein sequence ID" value="CE44764"/>
    <property type="gene ID" value="WBGene00195056"/>
</dbReference>
<name>D4YW58_CAEEL</name>
<dbReference type="OMA" id="HYEVETT"/>
<dbReference type="CTD" id="13179689"/>
<dbReference type="RefSeq" id="NP_001249306.1">
    <property type="nucleotide sequence ID" value="NM_001262377.2"/>
</dbReference>
<evidence type="ECO:0000313" key="2">
    <source>
        <dbReference type="Proteomes" id="UP000001940"/>
    </source>
</evidence>
<organism evidence="1 2">
    <name type="scientific">Caenorhabditis elegans</name>
    <dbReference type="NCBI Taxonomy" id="6239"/>
    <lineage>
        <taxon>Eukaryota</taxon>
        <taxon>Metazoa</taxon>
        <taxon>Ecdysozoa</taxon>
        <taxon>Nematoda</taxon>
        <taxon>Chromadorea</taxon>
        <taxon>Rhabditida</taxon>
        <taxon>Rhabditina</taxon>
        <taxon>Rhabditomorpha</taxon>
        <taxon>Rhabditoidea</taxon>
        <taxon>Rhabditidae</taxon>
        <taxon>Peloderinae</taxon>
        <taxon>Caenorhabditis</taxon>
    </lineage>
</organism>
<sequence length="103" mass="12322">MDTFRDDTIDHFGTKCTRLKELKYVLNGFQSNDGLKDNFYEVELWIYHNCSRYGNIHLQRHNLSFVPVTQKYELSAPLFLSTFEFFNSHYEVETTMPSQYIHV</sequence>
<proteinExistence type="predicted"/>
<gene>
    <name evidence="1 3" type="ORF">C45E1.5</name>
    <name evidence="1" type="ORF">CELE_C45E1.5</name>
</gene>
<dbReference type="AGR" id="WB:WBGene00195056"/>